<evidence type="ECO:0000259" key="8">
    <source>
        <dbReference type="PROSITE" id="PS50071"/>
    </source>
</evidence>
<dbReference type="Proteomes" id="UP001303373">
    <property type="component" value="Chromosome 3"/>
</dbReference>
<feature type="DNA-binding region" description="Homeobox" evidence="5">
    <location>
        <begin position="49"/>
        <end position="108"/>
    </location>
</feature>
<organism evidence="9 10">
    <name type="scientific">Acrodontium crateriforme</name>
    <dbReference type="NCBI Taxonomy" id="150365"/>
    <lineage>
        <taxon>Eukaryota</taxon>
        <taxon>Fungi</taxon>
        <taxon>Dikarya</taxon>
        <taxon>Ascomycota</taxon>
        <taxon>Pezizomycotina</taxon>
        <taxon>Dothideomycetes</taxon>
        <taxon>Dothideomycetidae</taxon>
        <taxon>Mycosphaerellales</taxon>
        <taxon>Teratosphaeriaceae</taxon>
        <taxon>Acrodontium</taxon>
    </lineage>
</organism>
<dbReference type="InterPro" id="IPR017970">
    <property type="entry name" value="Homeobox_CS"/>
</dbReference>
<feature type="compositionally biased region" description="Polar residues" evidence="7">
    <location>
        <begin position="17"/>
        <end position="34"/>
    </location>
</feature>
<dbReference type="PANTHER" id="PTHR24324">
    <property type="entry name" value="HOMEOBOX PROTEIN HHEX"/>
    <property type="match status" value="1"/>
</dbReference>
<keyword evidence="3 5" id="KW-0371">Homeobox</keyword>
<comment type="subcellular location">
    <subcellularLocation>
        <location evidence="1 5 6">Nucleus</location>
    </subcellularLocation>
</comment>
<dbReference type="GO" id="GO:0005634">
    <property type="term" value="C:nucleus"/>
    <property type="evidence" value="ECO:0007669"/>
    <property type="project" value="UniProtKB-SubCell"/>
</dbReference>
<dbReference type="PROSITE" id="PS50071">
    <property type="entry name" value="HOMEOBOX_2"/>
    <property type="match status" value="1"/>
</dbReference>
<dbReference type="Pfam" id="PF00046">
    <property type="entry name" value="Homeodomain"/>
    <property type="match status" value="1"/>
</dbReference>
<feature type="compositionally biased region" description="Polar residues" evidence="7">
    <location>
        <begin position="583"/>
        <end position="605"/>
    </location>
</feature>
<dbReference type="GO" id="GO:0000978">
    <property type="term" value="F:RNA polymerase II cis-regulatory region sequence-specific DNA binding"/>
    <property type="evidence" value="ECO:0007669"/>
    <property type="project" value="TreeGrafter"/>
</dbReference>
<gene>
    <name evidence="9" type="ORF">R9X50_00267000</name>
</gene>
<dbReference type="GO" id="GO:0000981">
    <property type="term" value="F:DNA-binding transcription factor activity, RNA polymerase II-specific"/>
    <property type="evidence" value="ECO:0007669"/>
    <property type="project" value="InterPro"/>
</dbReference>
<feature type="region of interest" description="Disordered" evidence="7">
    <location>
        <begin position="1"/>
        <end position="57"/>
    </location>
</feature>
<dbReference type="AlphaFoldDB" id="A0AAQ3R8Q6"/>
<evidence type="ECO:0000256" key="3">
    <source>
        <dbReference type="ARBA" id="ARBA00023155"/>
    </source>
</evidence>
<dbReference type="EMBL" id="CP138582">
    <property type="protein sequence ID" value="WPG99850.1"/>
    <property type="molecule type" value="Genomic_DNA"/>
</dbReference>
<feature type="domain" description="Homeobox" evidence="8">
    <location>
        <begin position="47"/>
        <end position="107"/>
    </location>
</feature>
<proteinExistence type="predicted"/>
<dbReference type="GO" id="GO:0030154">
    <property type="term" value="P:cell differentiation"/>
    <property type="evidence" value="ECO:0007669"/>
    <property type="project" value="TreeGrafter"/>
</dbReference>
<dbReference type="PROSITE" id="PS00027">
    <property type="entry name" value="HOMEOBOX_1"/>
    <property type="match status" value="1"/>
</dbReference>
<feature type="region of interest" description="Disordered" evidence="7">
    <location>
        <begin position="581"/>
        <end position="642"/>
    </location>
</feature>
<name>A0AAQ3R8Q6_9PEZI</name>
<dbReference type="InterPro" id="IPR051000">
    <property type="entry name" value="Homeobox_DNA-bind_prot"/>
</dbReference>
<evidence type="ECO:0000256" key="7">
    <source>
        <dbReference type="SAM" id="MobiDB-lite"/>
    </source>
</evidence>
<dbReference type="CDD" id="cd00086">
    <property type="entry name" value="homeodomain"/>
    <property type="match status" value="1"/>
</dbReference>
<evidence type="ECO:0000256" key="1">
    <source>
        <dbReference type="ARBA" id="ARBA00004123"/>
    </source>
</evidence>
<accession>A0AAQ3R8Q6</accession>
<sequence length="727" mass="78846">MADVMAIPQQVAYQPMQHPSPTQDLSGTPGSVNSARRPPRKSTLTQQQKNQKRQRATQDQLMTLEVEFNENPTPTALVRERIAQDINMTERSVQIWFQNRRAKIKNIAKRSIEQGEDCDSIPESMRQYLAMQAYGPGAKGLSTGFLGRPGPGFPQYGGGPMSMTPETPNGKVVIQHFACRSLSIGSWRRVGQSTMDLVIFYSPDKACVTYYINNDHAGYKIEYPFAWIKNISLEQGDVIAAAEGASQRSGGLVIELNHAPKFYMDSSGSGGFYECGDFTEDQQASKMMIHQLGGPSKVLSGQLAKLVSLEAYRNRHMTFDPTQFVVSAPVPPMRPSSQPNHLVHPHHNNNNVNMFAQDHQAGLMGPPAPRGHKRQRSRSVPAAIDFSMLRGPMPSFLIQQENQQAQAAVQDSNIFAPLPQNSHNFSQAQDTSNLTIDTSATFGGMGGGQFTGPLSATTANSPSEYGTPAFFTTGPPSDNIQSQFSTPFNNGYLAVDAAAMIGTANTPLPVGSHHGDPVIADHSPPMSGMGRSASVADIFGTPGDVQFGDDGFFLAESFNQKMALPFRSPMSDVFTSPMADGTFSFQSTPNNGDTPQMQLQSQPGGNLSFDCPPSQGHDGSMIFSSPTPHPQGPQNHQDSGIAFSTPSHVTHQDQMNMFTPNESGMVFHDSGKIFSSPGQMNQQLDEKSMYQTSPLGGHGGSMSEELDMNNLNMYGTVDPQDLGQPPQ</sequence>
<evidence type="ECO:0000256" key="6">
    <source>
        <dbReference type="RuleBase" id="RU000682"/>
    </source>
</evidence>
<keyword evidence="10" id="KW-1185">Reference proteome</keyword>
<feature type="compositionally biased region" description="Polar residues" evidence="7">
    <location>
        <begin position="622"/>
        <end position="642"/>
    </location>
</feature>
<evidence type="ECO:0000256" key="4">
    <source>
        <dbReference type="ARBA" id="ARBA00023242"/>
    </source>
</evidence>
<reference evidence="9 10" key="1">
    <citation type="submission" date="2023-11" db="EMBL/GenBank/DDBJ databases">
        <title>An acidophilic fungus is an integral part of prey digestion in a carnivorous sundew plant.</title>
        <authorList>
            <person name="Tsai I.J."/>
        </authorList>
    </citation>
    <scope>NUCLEOTIDE SEQUENCE [LARGE SCALE GENOMIC DNA]</scope>
    <source>
        <strain evidence="9">169a</strain>
    </source>
</reference>
<keyword evidence="4 5" id="KW-0539">Nucleus</keyword>
<dbReference type="InterPro" id="IPR001356">
    <property type="entry name" value="HD"/>
</dbReference>
<dbReference type="PANTHER" id="PTHR24324:SF5">
    <property type="entry name" value="HEMATOPOIETICALLY-EXPRESSED HOMEOBOX PROTEIN HHEX"/>
    <property type="match status" value="1"/>
</dbReference>
<evidence type="ECO:0000313" key="10">
    <source>
        <dbReference type="Proteomes" id="UP001303373"/>
    </source>
</evidence>
<dbReference type="SUPFAM" id="SSF46689">
    <property type="entry name" value="Homeodomain-like"/>
    <property type="match status" value="1"/>
</dbReference>
<protein>
    <recommendedName>
        <fullName evidence="8">Homeobox domain-containing protein</fullName>
    </recommendedName>
</protein>
<evidence type="ECO:0000313" key="9">
    <source>
        <dbReference type="EMBL" id="WPG99850.1"/>
    </source>
</evidence>
<dbReference type="InterPro" id="IPR009057">
    <property type="entry name" value="Homeodomain-like_sf"/>
</dbReference>
<dbReference type="Gene3D" id="1.10.10.60">
    <property type="entry name" value="Homeodomain-like"/>
    <property type="match status" value="1"/>
</dbReference>
<evidence type="ECO:0000256" key="5">
    <source>
        <dbReference type="PROSITE-ProRule" id="PRU00108"/>
    </source>
</evidence>
<dbReference type="SMART" id="SM00389">
    <property type="entry name" value="HOX"/>
    <property type="match status" value="1"/>
</dbReference>
<feature type="region of interest" description="Disordered" evidence="7">
    <location>
        <begin position="690"/>
        <end position="727"/>
    </location>
</feature>
<evidence type="ECO:0000256" key="2">
    <source>
        <dbReference type="ARBA" id="ARBA00023125"/>
    </source>
</evidence>
<keyword evidence="2 5" id="KW-0238">DNA-binding</keyword>